<keyword evidence="1" id="KW-0812">Transmembrane</keyword>
<feature type="transmembrane region" description="Helical" evidence="1">
    <location>
        <begin position="20"/>
        <end position="41"/>
    </location>
</feature>
<name>A0A1H5M6J1_9MICC</name>
<evidence type="ECO:0000313" key="3">
    <source>
        <dbReference type="Proteomes" id="UP000182725"/>
    </source>
</evidence>
<keyword evidence="1" id="KW-0472">Membrane</keyword>
<evidence type="ECO:0000313" key="2">
    <source>
        <dbReference type="EMBL" id="SEE84038.1"/>
    </source>
</evidence>
<dbReference type="Proteomes" id="UP000182725">
    <property type="component" value="Unassembled WGS sequence"/>
</dbReference>
<dbReference type="AlphaFoldDB" id="A0A1H5M6J1"/>
<reference evidence="2 3" key="1">
    <citation type="submission" date="2016-10" db="EMBL/GenBank/DDBJ databases">
        <authorList>
            <person name="de Groot N.N."/>
        </authorList>
    </citation>
    <scope>NUCLEOTIDE SEQUENCE [LARGE SCALE GENOMIC DNA]</scope>
    <source>
        <strain evidence="2 3">DSM 22274</strain>
    </source>
</reference>
<feature type="transmembrane region" description="Helical" evidence="1">
    <location>
        <begin position="47"/>
        <end position="66"/>
    </location>
</feature>
<dbReference type="EMBL" id="FNTV01000001">
    <property type="protein sequence ID" value="SEE84038.1"/>
    <property type="molecule type" value="Genomic_DNA"/>
</dbReference>
<accession>A0A1H5M6J1</accession>
<keyword evidence="1" id="KW-1133">Transmembrane helix</keyword>
<proteinExistence type="predicted"/>
<sequence>MGKLAGRRKGAEVDHAPFKLLRTTLVGSTILGLAAGAHLLAGGTLPAWPVMAAIVALHIMFSTIVTKFRLTLPTMLGLLAGSQVVLHKGFDVLSHSAHLMPGAVTNSGSAQTLGHHTLSPEAHASAMLTQATSTGASGLETIGHASAMSGWMLAAHIVATLAAAGLLAYGENALWSLARWLRPLYRRAAVVLLQPAPSAPAGVIPRPLPRLPWRNIRPDTRRGPPVRTAIFA</sequence>
<protein>
    <submittedName>
        <fullName evidence="2">Uncharacterized protein</fullName>
    </submittedName>
</protein>
<evidence type="ECO:0000256" key="1">
    <source>
        <dbReference type="SAM" id="Phobius"/>
    </source>
</evidence>
<organism evidence="2 3">
    <name type="scientific">Arthrobacter alpinus</name>
    <dbReference type="NCBI Taxonomy" id="656366"/>
    <lineage>
        <taxon>Bacteria</taxon>
        <taxon>Bacillati</taxon>
        <taxon>Actinomycetota</taxon>
        <taxon>Actinomycetes</taxon>
        <taxon>Micrococcales</taxon>
        <taxon>Micrococcaceae</taxon>
        <taxon>Arthrobacter</taxon>
    </lineage>
</organism>
<gene>
    <name evidence="2" type="ORF">SAMN04489740_2741</name>
</gene>
<feature type="transmembrane region" description="Helical" evidence="1">
    <location>
        <begin position="151"/>
        <end position="170"/>
    </location>
</feature>